<dbReference type="RefSeq" id="WP_083561969.1">
    <property type="nucleotide sequence ID" value="NZ_AQQV01000003.1"/>
</dbReference>
<dbReference type="AlphaFoldDB" id="A0A1Y1SBD4"/>
<evidence type="ECO:0000313" key="1">
    <source>
        <dbReference type="EMBL" id="ORE85939.1"/>
    </source>
</evidence>
<keyword evidence="1" id="KW-0503">Monooxygenase</keyword>
<accession>A0A1Y1SBD4</accession>
<keyword evidence="1" id="KW-0560">Oxidoreductase</keyword>
<dbReference type="Gene3D" id="3.50.50.60">
    <property type="entry name" value="FAD/NAD(P)-binding domain"/>
    <property type="match status" value="2"/>
</dbReference>
<evidence type="ECO:0000313" key="2">
    <source>
        <dbReference type="Proteomes" id="UP000192342"/>
    </source>
</evidence>
<dbReference type="Pfam" id="PF13738">
    <property type="entry name" value="Pyr_redox_3"/>
    <property type="match status" value="1"/>
</dbReference>
<dbReference type="InterPro" id="IPR036188">
    <property type="entry name" value="FAD/NAD-bd_sf"/>
</dbReference>
<comment type="caution">
    <text evidence="1">The sequence shown here is derived from an EMBL/GenBank/DDBJ whole genome shotgun (WGS) entry which is preliminary data.</text>
</comment>
<dbReference type="Proteomes" id="UP000192342">
    <property type="component" value="Unassembled WGS sequence"/>
</dbReference>
<dbReference type="InterPro" id="IPR051209">
    <property type="entry name" value="FAD-bind_Monooxygenase_sf"/>
</dbReference>
<gene>
    <name evidence="1" type="ORF">ATO7_11618</name>
</gene>
<dbReference type="SUPFAM" id="SSF51905">
    <property type="entry name" value="FAD/NAD(P)-binding domain"/>
    <property type="match status" value="1"/>
</dbReference>
<name>A0A1Y1SBD4_9GAMM</name>
<dbReference type="STRING" id="1317117.ATO7_11618"/>
<proteinExistence type="predicted"/>
<keyword evidence="2" id="KW-1185">Reference proteome</keyword>
<sequence length="507" mass="56512">MTQINQPAVDVIIVGSGFAGLGMAIKLKQEGRRSFVLLEKEADLGGTWYVNNYPGCACDVQSHLYSFSFEQNPGWSRSFSPQQEIHAYLEHCADKYDVRRHMHFNAEVTRARYLDEQHLWEVSTADGQVRHARALVLGTGGLSRPALPDIPGLKDFKGKMFHSQQWDHDYDLSGKKVAVVGTGASAIQFVPEIAPQVAQLDLYQRTPPWIMPKPDHPMESRTQTLLRKVPGAQSAYRNGIYWMLEARAAGFTGGPKLMKLMEPMARGFIERKISDPVLRAKVTPSYTLGCKRILLSNNYYPALTRDNVDVITSGIERITANGVVDRDGQARDVDAIILGTGFAATAPLPPGMILGRDGLDIIEAWKDTGPQAYLGTSVAGFPNMFIMTGPNTGLGHSSMVFMIESQLAYVMSALKAMDRQGLLEVDVRPEVQARFNDKLQRKMAGTVWSQGGCNSWYMDANGRNPTLWPYFTWQYRLATRKFVSTQYQLVRARGDAPVWPQLEEMAA</sequence>
<dbReference type="OrthoDB" id="312624at2"/>
<dbReference type="PRINTS" id="PR00411">
    <property type="entry name" value="PNDRDTASEI"/>
</dbReference>
<dbReference type="PANTHER" id="PTHR42877:SF4">
    <property type="entry name" value="FAD_NAD(P)-BINDING DOMAIN-CONTAINING PROTEIN-RELATED"/>
    <property type="match status" value="1"/>
</dbReference>
<dbReference type="GO" id="GO:0004497">
    <property type="term" value="F:monooxygenase activity"/>
    <property type="evidence" value="ECO:0007669"/>
    <property type="project" value="UniProtKB-KW"/>
</dbReference>
<protein>
    <submittedName>
        <fullName evidence="1">Cyclohexanone monooxygenase</fullName>
    </submittedName>
</protein>
<dbReference type="PANTHER" id="PTHR42877">
    <property type="entry name" value="L-ORNITHINE N(5)-MONOOXYGENASE-RELATED"/>
    <property type="match status" value="1"/>
</dbReference>
<reference evidence="1 2" key="1">
    <citation type="submission" date="2013-04" db="EMBL/GenBank/DDBJ databases">
        <title>Oceanococcus atlanticus 22II-S10r2 Genome Sequencing.</title>
        <authorList>
            <person name="Lai Q."/>
            <person name="Li G."/>
            <person name="Shao Z."/>
        </authorList>
    </citation>
    <scope>NUCLEOTIDE SEQUENCE [LARGE SCALE GENOMIC DNA]</scope>
    <source>
        <strain evidence="1 2">22II-S10r2</strain>
    </source>
</reference>
<dbReference type="EMBL" id="AQQV01000003">
    <property type="protein sequence ID" value="ORE85939.1"/>
    <property type="molecule type" value="Genomic_DNA"/>
</dbReference>
<organism evidence="1 2">
    <name type="scientific">Oceanococcus atlanticus</name>
    <dbReference type="NCBI Taxonomy" id="1317117"/>
    <lineage>
        <taxon>Bacteria</taxon>
        <taxon>Pseudomonadati</taxon>
        <taxon>Pseudomonadota</taxon>
        <taxon>Gammaproteobacteria</taxon>
        <taxon>Chromatiales</taxon>
        <taxon>Oceanococcaceae</taxon>
        <taxon>Oceanococcus</taxon>
    </lineage>
</organism>